<proteinExistence type="evidence at transcript level"/>
<dbReference type="PROSITE" id="PS01152">
    <property type="entry name" value="HESB"/>
    <property type="match status" value="1"/>
</dbReference>
<comment type="similarity">
    <text evidence="1">Belongs to the HesB/IscA family.</text>
</comment>
<dbReference type="InterPro" id="IPR050322">
    <property type="entry name" value="Fe-S_cluster_asmbl/transfer"/>
</dbReference>
<dbReference type="PANTHER" id="PTHR10072">
    <property type="entry name" value="IRON-SULFUR CLUSTER ASSEMBLY PROTEIN"/>
    <property type="match status" value="1"/>
</dbReference>
<sequence>MSLWGFMRVSQRLSLYPSLARSFGTSLWGSGRSVGQASTLFGWDLGHRHFRNEVIKDSTGKAKGKGKGRGIISITKAAADEMLQLLEEHSSSSPEANVLGIRIGVNSSGCSGLTYTMGYAEEVGDDDTVVEEHGVRVVVESAAEVFLVGTEIDHVSDELCSEFVFRNPNAKESCGCGQSFSV</sequence>
<dbReference type="PANTHER" id="PTHR10072:SF41">
    <property type="entry name" value="IRON-SULFUR CLUSTER ASSEMBLY 1 HOMOLOG, MITOCHONDRIAL"/>
    <property type="match status" value="1"/>
</dbReference>
<dbReference type="InterPro" id="IPR000361">
    <property type="entry name" value="ATAP_core_dom"/>
</dbReference>
<dbReference type="Pfam" id="PF01521">
    <property type="entry name" value="Fe-S_biosyn"/>
    <property type="match status" value="1"/>
</dbReference>
<dbReference type="InterPro" id="IPR016092">
    <property type="entry name" value="ATAP"/>
</dbReference>
<dbReference type="InterPro" id="IPR035903">
    <property type="entry name" value="HesB-like_dom_sf"/>
</dbReference>
<dbReference type="GO" id="GO:0051537">
    <property type="term" value="F:2 iron, 2 sulfur cluster binding"/>
    <property type="evidence" value="ECO:0007669"/>
    <property type="project" value="TreeGrafter"/>
</dbReference>
<reference evidence="3" key="1">
    <citation type="journal article" date="2016" name="Mol. Biol. Evol.">
        <title>Novel hydrogenosomes in the microaerophilic jakobid Stygiella incarcerata.</title>
        <authorList>
            <person name="Leger M.M."/>
            <person name="Eme L."/>
            <person name="Hug L.A."/>
            <person name="Roger A.J."/>
        </authorList>
    </citation>
    <scope>NUCLEOTIDE SEQUENCE</scope>
</reference>
<evidence type="ECO:0000313" key="3">
    <source>
        <dbReference type="EMBL" id="ANM86759.1"/>
    </source>
</evidence>
<accession>A0A192ZI50</accession>
<dbReference type="AlphaFoldDB" id="A0A192ZI50"/>
<name>A0A192ZI50_9EUKA</name>
<dbReference type="InterPro" id="IPR017870">
    <property type="entry name" value="FeS_cluster_insertion_CS"/>
</dbReference>
<dbReference type="GO" id="GO:0016226">
    <property type="term" value="P:iron-sulfur cluster assembly"/>
    <property type="evidence" value="ECO:0007669"/>
    <property type="project" value="InterPro"/>
</dbReference>
<protein>
    <submittedName>
        <fullName evidence="3">IscA1</fullName>
    </submittedName>
</protein>
<gene>
    <name evidence="3" type="primary">ISCA1</name>
</gene>
<dbReference type="EMBL" id="KT984539">
    <property type="protein sequence ID" value="ANM86759.1"/>
    <property type="molecule type" value="mRNA"/>
</dbReference>
<feature type="domain" description="Core" evidence="2">
    <location>
        <begin position="72"/>
        <end position="177"/>
    </location>
</feature>
<dbReference type="NCBIfam" id="TIGR00049">
    <property type="entry name" value="iron-sulfur cluster assembly accessory protein"/>
    <property type="match status" value="1"/>
</dbReference>
<dbReference type="Gene3D" id="2.60.300.12">
    <property type="entry name" value="HesB-like domain"/>
    <property type="match status" value="1"/>
</dbReference>
<dbReference type="SUPFAM" id="SSF89360">
    <property type="entry name" value="HesB-like domain"/>
    <property type="match status" value="1"/>
</dbReference>
<evidence type="ECO:0000259" key="2">
    <source>
        <dbReference type="Pfam" id="PF01521"/>
    </source>
</evidence>
<organism evidence="3">
    <name type="scientific">Stygiella incarcerata</name>
    <dbReference type="NCBI Taxonomy" id="1712417"/>
    <lineage>
        <taxon>Eukaryota</taxon>
        <taxon>Discoba</taxon>
        <taxon>Jakobida</taxon>
        <taxon>Andalucina</taxon>
        <taxon>Stygiellidae</taxon>
        <taxon>Stygiella</taxon>
    </lineage>
</organism>
<evidence type="ECO:0000256" key="1">
    <source>
        <dbReference type="ARBA" id="ARBA00006718"/>
    </source>
</evidence>
<dbReference type="GO" id="GO:0005739">
    <property type="term" value="C:mitochondrion"/>
    <property type="evidence" value="ECO:0007669"/>
    <property type="project" value="TreeGrafter"/>
</dbReference>